<keyword evidence="1" id="KW-0479">Metal-binding</keyword>
<dbReference type="InterPro" id="IPR043145">
    <property type="entry name" value="Znf_ZZ_sf"/>
</dbReference>
<evidence type="ECO:0000313" key="9">
    <source>
        <dbReference type="Proteomes" id="UP001630127"/>
    </source>
</evidence>
<reference evidence="8 9" key="1">
    <citation type="submission" date="2024-11" db="EMBL/GenBank/DDBJ databases">
        <title>A near-complete genome assembly of Cinchona calisaya.</title>
        <authorList>
            <person name="Lian D.C."/>
            <person name="Zhao X.W."/>
            <person name="Wei L."/>
        </authorList>
    </citation>
    <scope>NUCLEOTIDE SEQUENCE [LARGE SCALE GENOMIC DNA]</scope>
    <source>
        <tissue evidence="8">Nenye</tissue>
    </source>
</reference>
<feature type="compositionally biased region" description="Low complexity" evidence="5">
    <location>
        <begin position="285"/>
        <end position="299"/>
    </location>
</feature>
<evidence type="ECO:0008006" key="10">
    <source>
        <dbReference type="Google" id="ProtNLM"/>
    </source>
</evidence>
<evidence type="ECO:0000256" key="1">
    <source>
        <dbReference type="ARBA" id="ARBA00022723"/>
    </source>
</evidence>
<dbReference type="InterPro" id="IPR000433">
    <property type="entry name" value="Znf_ZZ"/>
</dbReference>
<evidence type="ECO:0000313" key="8">
    <source>
        <dbReference type="EMBL" id="KAL3531118.1"/>
    </source>
</evidence>
<dbReference type="GO" id="GO:0008270">
    <property type="term" value="F:zinc ion binding"/>
    <property type="evidence" value="ECO:0007669"/>
    <property type="project" value="UniProtKB-KW"/>
</dbReference>
<dbReference type="Proteomes" id="UP001630127">
    <property type="component" value="Unassembled WGS sequence"/>
</dbReference>
<keyword evidence="2 4" id="KW-0863">Zinc-finger</keyword>
<keyword evidence="9" id="KW-1185">Reference proteome</keyword>
<dbReference type="FunFam" id="3.30.40.10:FF:000489">
    <property type="entry name" value="E3 ubiquitin-protein ligase PRT1"/>
    <property type="match status" value="1"/>
</dbReference>
<dbReference type="Gene3D" id="3.30.60.90">
    <property type="match status" value="1"/>
</dbReference>
<evidence type="ECO:0000256" key="4">
    <source>
        <dbReference type="PROSITE-ProRule" id="PRU00228"/>
    </source>
</evidence>
<dbReference type="PANTHER" id="PTHR15898:SF13">
    <property type="entry name" value="BIFUNCTIONAL APOPTOSIS REGULATOR"/>
    <property type="match status" value="1"/>
</dbReference>
<dbReference type="SMART" id="SM00184">
    <property type="entry name" value="RING"/>
    <property type="match status" value="2"/>
</dbReference>
<dbReference type="AlphaFoldDB" id="A0ABD3AIZ0"/>
<dbReference type="PANTHER" id="PTHR15898">
    <property type="entry name" value="BIFUNCTIONAL APOPTOSIS REGULATOR"/>
    <property type="match status" value="1"/>
</dbReference>
<organism evidence="8 9">
    <name type="scientific">Cinchona calisaya</name>
    <dbReference type="NCBI Taxonomy" id="153742"/>
    <lineage>
        <taxon>Eukaryota</taxon>
        <taxon>Viridiplantae</taxon>
        <taxon>Streptophyta</taxon>
        <taxon>Embryophyta</taxon>
        <taxon>Tracheophyta</taxon>
        <taxon>Spermatophyta</taxon>
        <taxon>Magnoliopsida</taxon>
        <taxon>eudicotyledons</taxon>
        <taxon>Gunneridae</taxon>
        <taxon>Pentapetalae</taxon>
        <taxon>asterids</taxon>
        <taxon>lamiids</taxon>
        <taxon>Gentianales</taxon>
        <taxon>Rubiaceae</taxon>
        <taxon>Cinchonoideae</taxon>
        <taxon>Cinchoneae</taxon>
        <taxon>Cinchona</taxon>
    </lineage>
</organism>
<dbReference type="Gene3D" id="3.30.40.10">
    <property type="entry name" value="Zinc/RING finger domain, C3HC4 (zinc finger)"/>
    <property type="match status" value="2"/>
</dbReference>
<feature type="domain" description="ZZ-type" evidence="7">
    <location>
        <begin position="327"/>
        <end position="391"/>
    </location>
</feature>
<evidence type="ECO:0000256" key="5">
    <source>
        <dbReference type="SAM" id="MobiDB-lite"/>
    </source>
</evidence>
<dbReference type="InterPro" id="IPR027370">
    <property type="entry name" value="Znf-RING_euk"/>
</dbReference>
<feature type="domain" description="RING-type" evidence="6">
    <location>
        <begin position="212"/>
        <end position="250"/>
    </location>
</feature>
<evidence type="ECO:0000256" key="3">
    <source>
        <dbReference type="ARBA" id="ARBA00022833"/>
    </source>
</evidence>
<dbReference type="Pfam" id="PF00569">
    <property type="entry name" value="ZZ"/>
    <property type="match status" value="1"/>
</dbReference>
<accession>A0ABD3AIZ0</accession>
<feature type="compositionally biased region" description="Low complexity" evidence="5">
    <location>
        <begin position="405"/>
        <end position="420"/>
    </location>
</feature>
<gene>
    <name evidence="8" type="ORF">ACH5RR_010440</name>
</gene>
<dbReference type="InterPro" id="IPR001841">
    <property type="entry name" value="Znf_RING"/>
</dbReference>
<dbReference type="InterPro" id="IPR013083">
    <property type="entry name" value="Znf_RING/FYVE/PHD"/>
</dbReference>
<feature type="region of interest" description="Disordered" evidence="5">
    <location>
        <begin position="285"/>
        <end position="306"/>
    </location>
</feature>
<protein>
    <recommendedName>
        <fullName evidence="10">E3 ubiquitin-protein ligase PRT1</fullName>
    </recommendedName>
</protein>
<dbReference type="PROSITE" id="PS50135">
    <property type="entry name" value="ZF_ZZ_2"/>
    <property type="match status" value="1"/>
</dbReference>
<dbReference type="SUPFAM" id="SSF57850">
    <property type="entry name" value="RING/U-box"/>
    <property type="match status" value="3"/>
</dbReference>
<sequence length="454" mass="50878">MEISEKVKKLMEDEPEDHGDSSEKVSEAFICCICLDLLYKPVVLACGHISCFWCVHKSMSGLRESHCPICRHPYHHFPTICQMLHFLLCKMYPVAYKRREIQILECEKEQGCFSPQFGGPVSVPRTEQELNHVDSSQRPEISKNDLPQAPICNRKDEVCVKQLESGLIVEENLQTSKKDVEVTSITVDLGNELHHSIANGTCQTISVDDALCTICKQLIYRPIVLNCGHAYCESCTVIQTNETLKCQKCQSAHPGEAPKVCLEFDNFLKEQFPIDHGKRSSIIQLKQSSSQQQSPSARSTKAARENSHLLTSSVKNPLSWWGDHKVHFGIGCDSCGMYPIVGNRYRCKDCVESIGYDLCGGCYNTCSKLPGRFNQQHTPDHKFEIMRPNSIRNIMLRLLRGRNASASPNASSNASENPENLVPSLSDDAQETVESGLATPNQTEEDQSDHQQSM</sequence>
<dbReference type="Pfam" id="PF13920">
    <property type="entry name" value="zf-C3HC4_3"/>
    <property type="match status" value="1"/>
</dbReference>
<dbReference type="FunFam" id="3.30.60.90:FF:000014">
    <property type="entry name" value="E3 ubiquitin-protein ligase PRT1"/>
    <property type="match status" value="1"/>
</dbReference>
<evidence type="ECO:0000256" key="2">
    <source>
        <dbReference type="ARBA" id="ARBA00022771"/>
    </source>
</evidence>
<dbReference type="Pfam" id="PF13445">
    <property type="entry name" value="zf-RING_UBOX"/>
    <property type="match status" value="1"/>
</dbReference>
<feature type="domain" description="RING-type" evidence="6">
    <location>
        <begin position="31"/>
        <end position="71"/>
    </location>
</feature>
<dbReference type="CDD" id="cd02338">
    <property type="entry name" value="ZZ_PCMF_like"/>
    <property type="match status" value="1"/>
</dbReference>
<dbReference type="SMART" id="SM00291">
    <property type="entry name" value="ZnF_ZZ"/>
    <property type="match status" value="1"/>
</dbReference>
<dbReference type="PROSITE" id="PS50089">
    <property type="entry name" value="ZF_RING_2"/>
    <property type="match status" value="2"/>
</dbReference>
<keyword evidence="3" id="KW-0862">Zinc</keyword>
<comment type="caution">
    <text evidence="8">The sequence shown here is derived from an EMBL/GenBank/DDBJ whole genome shotgun (WGS) entry which is preliminary data.</text>
</comment>
<name>A0ABD3AIZ0_9GENT</name>
<proteinExistence type="predicted"/>
<evidence type="ECO:0000259" key="7">
    <source>
        <dbReference type="PROSITE" id="PS50135"/>
    </source>
</evidence>
<evidence type="ECO:0000259" key="6">
    <source>
        <dbReference type="PROSITE" id="PS50089"/>
    </source>
</evidence>
<feature type="region of interest" description="Disordered" evidence="5">
    <location>
        <begin position="405"/>
        <end position="454"/>
    </location>
</feature>
<dbReference type="EMBL" id="JBJUIK010000004">
    <property type="protein sequence ID" value="KAL3531118.1"/>
    <property type="molecule type" value="Genomic_DNA"/>
</dbReference>